<dbReference type="Proteomes" id="UP001195903">
    <property type="component" value="Unassembled WGS sequence"/>
</dbReference>
<protein>
    <submittedName>
        <fullName evidence="2">Gamma-glutamyl-gamma-aminobutyrate hydrolase family protein</fullName>
    </submittedName>
</protein>
<name>A0ABS5V531_9GAMM</name>
<gene>
    <name evidence="2" type="ORF">KJI95_10395</name>
</gene>
<dbReference type="GO" id="GO:0016787">
    <property type="term" value="F:hydrolase activity"/>
    <property type="evidence" value="ECO:0007669"/>
    <property type="project" value="UniProtKB-KW"/>
</dbReference>
<evidence type="ECO:0000313" key="2">
    <source>
        <dbReference type="EMBL" id="MBT1444932.1"/>
    </source>
</evidence>
<evidence type="ECO:0000313" key="3">
    <source>
        <dbReference type="Proteomes" id="UP001195903"/>
    </source>
</evidence>
<dbReference type="InterPro" id="IPR044668">
    <property type="entry name" value="PuuD-like"/>
</dbReference>
<dbReference type="Pfam" id="PF00117">
    <property type="entry name" value="GATase"/>
    <property type="match status" value="1"/>
</dbReference>
<feature type="domain" description="Glutamine amidotransferase" evidence="1">
    <location>
        <begin position="32"/>
        <end position="186"/>
    </location>
</feature>
<dbReference type="PANTHER" id="PTHR43235:SF1">
    <property type="entry name" value="GLUTAMINE AMIDOTRANSFERASE PB2B2.05-RELATED"/>
    <property type="match status" value="1"/>
</dbReference>
<sequence length="229" mass="25169">MKTVFITQQHSAMPHGEWHASLDRSWPALLDKAGLIAICLPNDAKLASTMLEQIDAVGAVLTGGGEHLKTGADCRSEVERVLIRWSLEKHKPLLGICRGMQALCQHFDAELKPTTGHVKSTHVLQFNGRELNVNSYHNYGFYSLPEQFEILATATDGVVESCSCPRHSWLGMMWHPERELLPTKLSYPAADNGAEPATLNALYADIGAGLIGAFFDNPQTMLTELSCKV</sequence>
<keyword evidence="3" id="KW-1185">Reference proteome</keyword>
<dbReference type="InterPro" id="IPR017926">
    <property type="entry name" value="GATASE"/>
</dbReference>
<organism evidence="2 3">
    <name type="scientific">Shewanella jiangmenensis</name>
    <dbReference type="NCBI Taxonomy" id="2837387"/>
    <lineage>
        <taxon>Bacteria</taxon>
        <taxon>Pseudomonadati</taxon>
        <taxon>Pseudomonadota</taxon>
        <taxon>Gammaproteobacteria</taxon>
        <taxon>Alteromonadales</taxon>
        <taxon>Shewanellaceae</taxon>
        <taxon>Shewanella</taxon>
    </lineage>
</organism>
<dbReference type="SUPFAM" id="SSF52317">
    <property type="entry name" value="Class I glutamine amidotransferase-like"/>
    <property type="match status" value="1"/>
</dbReference>
<comment type="caution">
    <text evidence="2">The sequence shown here is derived from an EMBL/GenBank/DDBJ whole genome shotgun (WGS) entry which is preliminary data.</text>
</comment>
<dbReference type="PROSITE" id="PS51273">
    <property type="entry name" value="GATASE_TYPE_1"/>
    <property type="match status" value="1"/>
</dbReference>
<dbReference type="Gene3D" id="3.40.50.880">
    <property type="match status" value="1"/>
</dbReference>
<dbReference type="PANTHER" id="PTHR43235">
    <property type="entry name" value="GLUTAMINE AMIDOTRANSFERASE PB2B2.05-RELATED"/>
    <property type="match status" value="1"/>
</dbReference>
<dbReference type="EMBL" id="JAHEPS010000003">
    <property type="protein sequence ID" value="MBT1444932.1"/>
    <property type="molecule type" value="Genomic_DNA"/>
</dbReference>
<dbReference type="RefSeq" id="WP_214507125.1">
    <property type="nucleotide sequence ID" value="NZ_JAHEPS010000003.1"/>
</dbReference>
<keyword evidence="2" id="KW-0378">Hydrolase</keyword>
<reference evidence="2 3" key="1">
    <citation type="submission" date="2021-05" db="EMBL/GenBank/DDBJ databases">
        <title>Shewanella sp. JM162201.</title>
        <authorList>
            <person name="Xu S."/>
            <person name="Li A."/>
        </authorList>
    </citation>
    <scope>NUCLEOTIDE SEQUENCE [LARGE SCALE GENOMIC DNA]</scope>
    <source>
        <strain evidence="2 3">JM162201</strain>
    </source>
</reference>
<accession>A0ABS5V531</accession>
<dbReference type="InterPro" id="IPR029062">
    <property type="entry name" value="Class_I_gatase-like"/>
</dbReference>
<evidence type="ECO:0000259" key="1">
    <source>
        <dbReference type="Pfam" id="PF00117"/>
    </source>
</evidence>
<proteinExistence type="predicted"/>